<dbReference type="AlphaFoldDB" id="X0YEC9"/>
<protein>
    <submittedName>
        <fullName evidence="1">Uncharacterized protein</fullName>
    </submittedName>
</protein>
<sequence length="193" mass="21022">ALTGCTFSANSADEAGGGIYFENSKFFIANSVTEFSDIQGEGNWYYGYYDGDSAFPYSNNDFAQFPNYGITEHGGFPEHWYIDDSLYWTALWENGGHTNAAVDNSGGILDEEHWAVRRWVSGIEGQVRIAGNLAKIHGGYSGDGIMGYILVDGDEVWSQYIAGYDTVGVNYSVNVAVNIVSLIDFAIAPNGNS</sequence>
<organism evidence="1">
    <name type="scientific">marine sediment metagenome</name>
    <dbReference type="NCBI Taxonomy" id="412755"/>
    <lineage>
        <taxon>unclassified sequences</taxon>
        <taxon>metagenomes</taxon>
        <taxon>ecological metagenomes</taxon>
    </lineage>
</organism>
<gene>
    <name evidence="1" type="ORF">S01H4_19021</name>
</gene>
<accession>X0YEC9</accession>
<dbReference type="EMBL" id="BART01008459">
    <property type="protein sequence ID" value="GAG54289.1"/>
    <property type="molecule type" value="Genomic_DNA"/>
</dbReference>
<evidence type="ECO:0000313" key="1">
    <source>
        <dbReference type="EMBL" id="GAG54289.1"/>
    </source>
</evidence>
<comment type="caution">
    <text evidence="1">The sequence shown here is derived from an EMBL/GenBank/DDBJ whole genome shotgun (WGS) entry which is preliminary data.</text>
</comment>
<name>X0YEC9_9ZZZZ</name>
<feature type="non-terminal residue" evidence="1">
    <location>
        <position position="1"/>
    </location>
</feature>
<proteinExistence type="predicted"/>
<reference evidence="1" key="1">
    <citation type="journal article" date="2014" name="Front. Microbiol.">
        <title>High frequency of phylogenetically diverse reductive dehalogenase-homologous genes in deep subseafloor sedimentary metagenomes.</title>
        <authorList>
            <person name="Kawai M."/>
            <person name="Futagami T."/>
            <person name="Toyoda A."/>
            <person name="Takaki Y."/>
            <person name="Nishi S."/>
            <person name="Hori S."/>
            <person name="Arai W."/>
            <person name="Tsubouchi T."/>
            <person name="Morono Y."/>
            <person name="Uchiyama I."/>
            <person name="Ito T."/>
            <person name="Fujiyama A."/>
            <person name="Inagaki F."/>
            <person name="Takami H."/>
        </authorList>
    </citation>
    <scope>NUCLEOTIDE SEQUENCE</scope>
    <source>
        <strain evidence="1">Expedition CK06-06</strain>
    </source>
</reference>